<accession>I7M120</accession>
<evidence type="ECO:0000313" key="5">
    <source>
        <dbReference type="Proteomes" id="UP000009168"/>
    </source>
</evidence>
<name>I7M120_TETTS</name>
<dbReference type="Proteomes" id="UP000009168">
    <property type="component" value="Unassembled WGS sequence"/>
</dbReference>
<sequence>MTSQSFNQIQSQYTEVQPYLYEDQQNYDTFCQSQYNNQPQLGQPLKIEKQQSIDLKLASNSLFDNIETQCSTNSHTKFSSQFSTDNHQSEFIEEEFKVSQSEVDCAKNVHYVDPIIEFLKDPFGNELMLPMLDQENKDKFDELNNSFQPQFNDFQADAQTNYQQPYSSNYQDQTQYSPFLNEPNIDSLEQQLSQDHLTSNIFDQRNGDLQEPSSNVIDKTTHLTPRQQKVYKNNPNAYPDKFSCKKCHKYYKNHSGLTNHVRIKHQGSKTSECQLQRTKMGRPKKNNNVQL</sequence>
<feature type="domain" description="C2H2-type" evidence="3">
    <location>
        <begin position="242"/>
        <end position="270"/>
    </location>
</feature>
<dbReference type="PROSITE" id="PS00028">
    <property type="entry name" value="ZINC_FINGER_C2H2_1"/>
    <property type="match status" value="1"/>
</dbReference>
<keyword evidence="5" id="KW-1185">Reference proteome</keyword>
<organism evidence="4 5">
    <name type="scientific">Tetrahymena thermophila (strain SB210)</name>
    <dbReference type="NCBI Taxonomy" id="312017"/>
    <lineage>
        <taxon>Eukaryota</taxon>
        <taxon>Sar</taxon>
        <taxon>Alveolata</taxon>
        <taxon>Ciliophora</taxon>
        <taxon>Intramacronucleata</taxon>
        <taxon>Oligohymenophorea</taxon>
        <taxon>Hymenostomatida</taxon>
        <taxon>Tetrahymenina</taxon>
        <taxon>Tetrahymenidae</taxon>
        <taxon>Tetrahymena</taxon>
    </lineage>
</organism>
<gene>
    <name evidence="4" type="ORF">TTHERM_00405360</name>
</gene>
<feature type="region of interest" description="Disordered" evidence="2">
    <location>
        <begin position="266"/>
        <end position="291"/>
    </location>
</feature>
<proteinExistence type="predicted"/>
<protein>
    <submittedName>
        <fullName evidence="4">Zinc finger, C2H2 type family protein</fullName>
    </submittedName>
</protein>
<dbReference type="KEGG" id="tet:TTHERM_00405360"/>
<dbReference type="PROSITE" id="PS50157">
    <property type="entry name" value="ZINC_FINGER_C2H2_2"/>
    <property type="match status" value="1"/>
</dbReference>
<feature type="compositionally biased region" description="Polar residues" evidence="2">
    <location>
        <begin position="268"/>
        <end position="277"/>
    </location>
</feature>
<dbReference type="GeneID" id="7828902"/>
<keyword evidence="1" id="KW-0479">Metal-binding</keyword>
<dbReference type="AlphaFoldDB" id="I7M120"/>
<dbReference type="InParanoid" id="I7M120"/>
<evidence type="ECO:0000313" key="4">
    <source>
        <dbReference type="EMBL" id="EAR93867.1"/>
    </source>
</evidence>
<reference evidence="5" key="1">
    <citation type="journal article" date="2006" name="PLoS Biol.">
        <title>Macronuclear genome sequence of the ciliate Tetrahymena thermophila, a model eukaryote.</title>
        <authorList>
            <person name="Eisen J.A."/>
            <person name="Coyne R.S."/>
            <person name="Wu M."/>
            <person name="Wu D."/>
            <person name="Thiagarajan M."/>
            <person name="Wortman J.R."/>
            <person name="Badger J.H."/>
            <person name="Ren Q."/>
            <person name="Amedeo P."/>
            <person name="Jones K.M."/>
            <person name="Tallon L.J."/>
            <person name="Delcher A.L."/>
            <person name="Salzberg S.L."/>
            <person name="Silva J.C."/>
            <person name="Haas B.J."/>
            <person name="Majoros W.H."/>
            <person name="Farzad M."/>
            <person name="Carlton J.M."/>
            <person name="Smith R.K. Jr."/>
            <person name="Garg J."/>
            <person name="Pearlman R.E."/>
            <person name="Karrer K.M."/>
            <person name="Sun L."/>
            <person name="Manning G."/>
            <person name="Elde N.C."/>
            <person name="Turkewitz A.P."/>
            <person name="Asai D.J."/>
            <person name="Wilkes D.E."/>
            <person name="Wang Y."/>
            <person name="Cai H."/>
            <person name="Collins K."/>
            <person name="Stewart B.A."/>
            <person name="Lee S.R."/>
            <person name="Wilamowska K."/>
            <person name="Weinberg Z."/>
            <person name="Ruzzo W.L."/>
            <person name="Wloga D."/>
            <person name="Gaertig J."/>
            <person name="Frankel J."/>
            <person name="Tsao C.-C."/>
            <person name="Gorovsky M.A."/>
            <person name="Keeling P.J."/>
            <person name="Waller R.F."/>
            <person name="Patron N.J."/>
            <person name="Cherry J.M."/>
            <person name="Stover N.A."/>
            <person name="Krieger C.J."/>
            <person name="del Toro C."/>
            <person name="Ryder H.F."/>
            <person name="Williamson S.C."/>
            <person name="Barbeau R.A."/>
            <person name="Hamilton E.P."/>
            <person name="Orias E."/>
        </authorList>
    </citation>
    <scope>NUCLEOTIDE SEQUENCE [LARGE SCALE GENOMIC DNA]</scope>
    <source>
        <strain evidence="5">SB210</strain>
    </source>
</reference>
<dbReference type="RefSeq" id="XP_001014112.1">
    <property type="nucleotide sequence ID" value="XM_001014112.2"/>
</dbReference>
<evidence type="ECO:0000256" key="2">
    <source>
        <dbReference type="SAM" id="MobiDB-lite"/>
    </source>
</evidence>
<dbReference type="InterPro" id="IPR013087">
    <property type="entry name" value="Znf_C2H2_type"/>
</dbReference>
<evidence type="ECO:0000256" key="1">
    <source>
        <dbReference type="PROSITE-ProRule" id="PRU00042"/>
    </source>
</evidence>
<keyword evidence="1" id="KW-0863">Zinc-finger</keyword>
<dbReference type="EMBL" id="GG662719">
    <property type="protein sequence ID" value="EAR93867.1"/>
    <property type="molecule type" value="Genomic_DNA"/>
</dbReference>
<keyword evidence="1" id="KW-0862">Zinc</keyword>
<dbReference type="HOGENOM" id="CLU_951528_0_0_1"/>
<evidence type="ECO:0000259" key="3">
    <source>
        <dbReference type="PROSITE" id="PS50157"/>
    </source>
</evidence>
<dbReference type="GO" id="GO:0008270">
    <property type="term" value="F:zinc ion binding"/>
    <property type="evidence" value="ECO:0007669"/>
    <property type="project" value="UniProtKB-KW"/>
</dbReference>